<evidence type="ECO:0000256" key="7">
    <source>
        <dbReference type="SAM" id="MobiDB-lite"/>
    </source>
</evidence>
<evidence type="ECO:0000256" key="8">
    <source>
        <dbReference type="SAM" id="SignalP"/>
    </source>
</evidence>
<name>A0A9P1J3L8_9PELO</name>
<keyword evidence="2" id="KW-0147">Chitin-binding</keyword>
<dbReference type="AlphaFoldDB" id="A0A9P1J3L8"/>
<feature type="domain" description="Chitin-binding type-2" evidence="9">
    <location>
        <begin position="19"/>
        <end position="74"/>
    </location>
</feature>
<dbReference type="InterPro" id="IPR002557">
    <property type="entry name" value="Chitin-bd_dom"/>
</dbReference>
<dbReference type="GO" id="GO:0008061">
    <property type="term" value="F:chitin binding"/>
    <property type="evidence" value="ECO:0007669"/>
    <property type="project" value="UniProtKB-KW"/>
</dbReference>
<keyword evidence="11" id="KW-1185">Reference proteome</keyword>
<evidence type="ECO:0000256" key="6">
    <source>
        <dbReference type="ARBA" id="ARBA00023180"/>
    </source>
</evidence>
<protein>
    <recommendedName>
        <fullName evidence="9">Chitin-binding type-2 domain-containing protein</fullName>
    </recommendedName>
</protein>
<feature type="domain" description="Chitin-binding type-2" evidence="9">
    <location>
        <begin position="667"/>
        <end position="724"/>
    </location>
</feature>
<keyword evidence="1" id="KW-0217">Developmental protein</keyword>
<evidence type="ECO:0000313" key="10">
    <source>
        <dbReference type="EMBL" id="CAI5454364.1"/>
    </source>
</evidence>
<dbReference type="OrthoDB" id="5914859at2759"/>
<dbReference type="Gene3D" id="3.20.20.80">
    <property type="entry name" value="Glycosidases"/>
    <property type="match status" value="4"/>
</dbReference>
<evidence type="ECO:0000256" key="1">
    <source>
        <dbReference type="ARBA" id="ARBA00022473"/>
    </source>
</evidence>
<feature type="domain" description="Chitin-binding type-2" evidence="9">
    <location>
        <begin position="87"/>
        <end position="143"/>
    </location>
</feature>
<evidence type="ECO:0000256" key="4">
    <source>
        <dbReference type="ARBA" id="ARBA00022737"/>
    </source>
</evidence>
<dbReference type="InterPro" id="IPR036508">
    <property type="entry name" value="Chitin-bd_dom_sf"/>
</dbReference>
<dbReference type="SMART" id="SM00494">
    <property type="entry name" value="ChtBD2"/>
    <property type="match status" value="10"/>
</dbReference>
<feature type="signal peptide" evidence="8">
    <location>
        <begin position="1"/>
        <end position="16"/>
    </location>
</feature>
<evidence type="ECO:0000313" key="11">
    <source>
        <dbReference type="Proteomes" id="UP001152747"/>
    </source>
</evidence>
<feature type="region of interest" description="Disordered" evidence="7">
    <location>
        <begin position="417"/>
        <end position="442"/>
    </location>
</feature>
<feature type="chain" id="PRO_5040423429" description="Chitin-binding type-2 domain-containing protein" evidence="8">
    <location>
        <begin position="17"/>
        <end position="857"/>
    </location>
</feature>
<dbReference type="PANTHER" id="PTHR23301">
    <property type="entry name" value="CHITIN BINDING PERITROPHIN-A"/>
    <property type="match status" value="1"/>
</dbReference>
<gene>
    <name evidence="10" type="ORF">CAMP_LOCUS17001</name>
</gene>
<keyword evidence="6" id="KW-0325">Glycoprotein</keyword>
<sequence>MHISILVLALAGGVLGGPLKQCSQGDGLYAIGCNSKYIQCVNGVEYEQNCPPGLYFDHVLSRCERRNKISLCSSSSKNTNNRQKAIRINCKNKESGDYALQRNVCNENYYQCANEISYMRKCPYNQQFSDSIKRCDYAENCEKSLRSQLKEDAGEAHKQFIATLPPGVSTEEVDQIEHGIDCNLLPNATISKYTCSPYFFQCSQGKLYKKQCPSGLVYNVEQNLCDYPESCTNYIASTATLVVATSTTTTSSPVTTEAATTSVYGSAETTTISQNDVQADVPANFNCTGKEDGFYEVEHCGATFAACTNQIASIIPCNDQLLYDVRLNACSYPEACRSPLTQEEVPNIFNHGGIQTKPKNTSAPDFDCSSQTDGFYTITPCTSTYIQCSGGLTYTQTCPTNLVYSVATRTCDYSKKCSSETTTTSEPTTTVLETTTSTEAPTPSTVDELEIESTTVEVPTTQPSTTVAETTTVASSTPAADVIPFSCASLENGNYASGSCQTNFYQCWNGLVTKTDCPSNLVFNPYQGQCDYPSSQLGCGPSRDVPATTISTTTKTSTTPAPVSTEEVVVSNTTIQTSTTTTAAPIVQTGNSDPFCELLADGTYHSGECNEYFYKCHNFETTKLKCQAGLFYNTENGQCDYKKNIVGCGATPTTTIAPTTTNAPAIAYTCIGKVDGIYALPYCSRNYVQCVSGSAIVASCTEGLFYSEQTGLCDYSQNVITCTAKAVDVPENACSGKTDGYYSTGCTAQYYSCSSEKIRQHECPSHLKFSQEKQYCDYPQDIEQCTIPPSAQAPPTIDVNFCFGRASTVFAFAKCSEHYIVCDNGIATGGTCATPLVFNEASGLCDYRSNHPECGSQ</sequence>
<feature type="compositionally biased region" description="Low complexity" evidence="7">
    <location>
        <begin position="419"/>
        <end position="442"/>
    </location>
</feature>
<evidence type="ECO:0000259" key="9">
    <source>
        <dbReference type="PROSITE" id="PS50940"/>
    </source>
</evidence>
<evidence type="ECO:0000256" key="5">
    <source>
        <dbReference type="ARBA" id="ARBA00023157"/>
    </source>
</evidence>
<dbReference type="PANTHER" id="PTHR23301:SF0">
    <property type="entry name" value="CHITIN-BINDING TYPE-2 DOMAIN-CONTAINING PROTEIN-RELATED"/>
    <property type="match status" value="1"/>
</dbReference>
<keyword evidence="4" id="KW-0677">Repeat</keyword>
<feature type="domain" description="Chitin-binding type-2" evidence="9">
    <location>
        <begin position="593"/>
        <end position="650"/>
    </location>
</feature>
<evidence type="ECO:0000256" key="3">
    <source>
        <dbReference type="ARBA" id="ARBA00022729"/>
    </source>
</evidence>
<dbReference type="PROSITE" id="PS50940">
    <property type="entry name" value="CHIT_BIND_II"/>
    <property type="match status" value="10"/>
</dbReference>
<feature type="domain" description="Chitin-binding type-2" evidence="9">
    <location>
        <begin position="799"/>
        <end position="856"/>
    </location>
</feature>
<evidence type="ECO:0000256" key="2">
    <source>
        <dbReference type="ARBA" id="ARBA00022669"/>
    </source>
</evidence>
<keyword evidence="5" id="KW-1015">Disulfide bond</keyword>
<dbReference type="InterPro" id="IPR051940">
    <property type="entry name" value="Chitin_bind-dev_reg"/>
</dbReference>
<feature type="domain" description="Chitin-binding type-2" evidence="9">
    <location>
        <begin position="365"/>
        <end position="419"/>
    </location>
</feature>
<dbReference type="GO" id="GO:0005576">
    <property type="term" value="C:extracellular region"/>
    <property type="evidence" value="ECO:0007669"/>
    <property type="project" value="InterPro"/>
</dbReference>
<feature type="domain" description="Chitin-binding type-2" evidence="9">
    <location>
        <begin position="731"/>
        <end position="787"/>
    </location>
</feature>
<feature type="domain" description="Chitin-binding type-2" evidence="9">
    <location>
        <begin position="484"/>
        <end position="541"/>
    </location>
</feature>
<comment type="caution">
    <text evidence="10">The sequence shown here is derived from an EMBL/GenBank/DDBJ whole genome shotgun (WGS) entry which is preliminary data.</text>
</comment>
<reference evidence="10" key="1">
    <citation type="submission" date="2022-11" db="EMBL/GenBank/DDBJ databases">
        <authorList>
            <person name="Kikuchi T."/>
        </authorList>
    </citation>
    <scope>NUCLEOTIDE SEQUENCE</scope>
    <source>
        <strain evidence="10">PS1010</strain>
    </source>
</reference>
<feature type="domain" description="Chitin-binding type-2" evidence="9">
    <location>
        <begin position="284"/>
        <end position="338"/>
    </location>
</feature>
<accession>A0A9P1J3L8</accession>
<organism evidence="10 11">
    <name type="scientific">Caenorhabditis angaria</name>
    <dbReference type="NCBI Taxonomy" id="860376"/>
    <lineage>
        <taxon>Eukaryota</taxon>
        <taxon>Metazoa</taxon>
        <taxon>Ecdysozoa</taxon>
        <taxon>Nematoda</taxon>
        <taxon>Chromadorea</taxon>
        <taxon>Rhabditida</taxon>
        <taxon>Rhabditina</taxon>
        <taxon>Rhabditomorpha</taxon>
        <taxon>Rhabditoidea</taxon>
        <taxon>Rhabditidae</taxon>
        <taxon>Peloderinae</taxon>
        <taxon>Caenorhabditis</taxon>
    </lineage>
</organism>
<dbReference type="EMBL" id="CANHGI010000006">
    <property type="protein sequence ID" value="CAI5454364.1"/>
    <property type="molecule type" value="Genomic_DNA"/>
</dbReference>
<dbReference type="Pfam" id="PF01607">
    <property type="entry name" value="CBM_14"/>
    <property type="match status" value="10"/>
</dbReference>
<dbReference type="Proteomes" id="UP001152747">
    <property type="component" value="Unassembled WGS sequence"/>
</dbReference>
<dbReference type="Gene3D" id="2.170.140.10">
    <property type="entry name" value="Chitin binding domain"/>
    <property type="match status" value="6"/>
</dbReference>
<dbReference type="SUPFAM" id="SSF57625">
    <property type="entry name" value="Invertebrate chitin-binding proteins"/>
    <property type="match status" value="10"/>
</dbReference>
<keyword evidence="3 8" id="KW-0732">Signal</keyword>
<proteinExistence type="predicted"/>
<feature type="domain" description="Chitin-binding type-2" evidence="9">
    <location>
        <begin position="179"/>
        <end position="233"/>
    </location>
</feature>